<dbReference type="RefSeq" id="WP_377280941.1">
    <property type="nucleotide sequence ID" value="NZ_JBHRSI010000003.1"/>
</dbReference>
<dbReference type="Pfam" id="PF01425">
    <property type="entry name" value="Amidase"/>
    <property type="match status" value="1"/>
</dbReference>
<dbReference type="PANTHER" id="PTHR11895:SF7">
    <property type="entry name" value="GLUTAMYL-TRNA(GLN) AMIDOTRANSFERASE SUBUNIT A, MITOCHONDRIAL"/>
    <property type="match status" value="1"/>
</dbReference>
<organism evidence="4 5">
    <name type="scientific">Phenylobacterium terrae</name>
    <dbReference type="NCBI Taxonomy" id="2665495"/>
    <lineage>
        <taxon>Bacteria</taxon>
        <taxon>Pseudomonadati</taxon>
        <taxon>Pseudomonadota</taxon>
        <taxon>Alphaproteobacteria</taxon>
        <taxon>Caulobacterales</taxon>
        <taxon>Caulobacteraceae</taxon>
        <taxon>Phenylobacterium</taxon>
    </lineage>
</organism>
<feature type="domain" description="Amidase" evidence="3">
    <location>
        <begin position="27"/>
        <end position="453"/>
    </location>
</feature>
<evidence type="ECO:0000256" key="2">
    <source>
        <dbReference type="SAM" id="MobiDB-lite"/>
    </source>
</evidence>
<protein>
    <submittedName>
        <fullName evidence="4">Amidase</fullName>
    </submittedName>
</protein>
<dbReference type="PANTHER" id="PTHR11895">
    <property type="entry name" value="TRANSAMIDASE"/>
    <property type="match status" value="1"/>
</dbReference>
<evidence type="ECO:0000256" key="1">
    <source>
        <dbReference type="ARBA" id="ARBA00009199"/>
    </source>
</evidence>
<accession>A0ABW4MW74</accession>
<dbReference type="InterPro" id="IPR000120">
    <property type="entry name" value="Amidase"/>
</dbReference>
<dbReference type="Proteomes" id="UP001597237">
    <property type="component" value="Unassembled WGS sequence"/>
</dbReference>
<reference evidence="5" key="1">
    <citation type="journal article" date="2019" name="Int. J. Syst. Evol. Microbiol.">
        <title>The Global Catalogue of Microorganisms (GCM) 10K type strain sequencing project: providing services to taxonomists for standard genome sequencing and annotation.</title>
        <authorList>
            <consortium name="The Broad Institute Genomics Platform"/>
            <consortium name="The Broad Institute Genome Sequencing Center for Infectious Disease"/>
            <person name="Wu L."/>
            <person name="Ma J."/>
        </authorList>
    </citation>
    <scope>NUCLEOTIDE SEQUENCE [LARGE SCALE GENOMIC DNA]</scope>
    <source>
        <strain evidence="5">DFY28</strain>
    </source>
</reference>
<name>A0ABW4MW74_9CAUL</name>
<dbReference type="Gene3D" id="3.90.1300.10">
    <property type="entry name" value="Amidase signature (AS) domain"/>
    <property type="match status" value="1"/>
</dbReference>
<proteinExistence type="inferred from homology"/>
<keyword evidence="5" id="KW-1185">Reference proteome</keyword>
<sequence length="479" mass="51771">MRFDEYAAHDGLGLAELVRKGEVTAAELVEAAIEGIERLNPRLNAVVYKAYDEAREAARGPLSGPFAGVPFLIKDLGLEVKGWPRTSGSRFAPEAPDRRDSELVSRYRAAGVVLVGKTNTPEYGIPGVTNSHRLGPCGNPWNPEHISGGSSGGAASATAAGIVPLAHASDGLGSIRIPAACCGLVGLKVTRDRNPNGPDDYDRAIGFSVDHVVSRTVRDSAAMLDATGYPEDDSPYAPPPKTRPYVTEVATPPGRLRIGFSSRTASGRPIDPEVQAAFEEVVKLLEGLGHELVPHDIDIDWRRLYRAQGRVSAGNFSAGMKRRIEALGREPEPHELGPLARRAYEAGMRISAQEAMWGWQELRAMNRQILKSLAPFDVYFQPVLGTPPPRLDELDPTGSDLEAFDKAQGRHFPFTPPFNFTGQPSMSLPLAWSASGLPLGMMFTGRYADEATLFRLAAQLEEARPWAGRRPAMAALAHA</sequence>
<evidence type="ECO:0000313" key="5">
    <source>
        <dbReference type="Proteomes" id="UP001597237"/>
    </source>
</evidence>
<dbReference type="InterPro" id="IPR036928">
    <property type="entry name" value="AS_sf"/>
</dbReference>
<feature type="region of interest" description="Disordered" evidence="2">
    <location>
        <begin position="226"/>
        <end position="248"/>
    </location>
</feature>
<comment type="caution">
    <text evidence="4">The sequence shown here is derived from an EMBL/GenBank/DDBJ whole genome shotgun (WGS) entry which is preliminary data.</text>
</comment>
<gene>
    <name evidence="4" type="ORF">ACFSC0_02410</name>
</gene>
<comment type="similarity">
    <text evidence="1">Belongs to the amidase family.</text>
</comment>
<evidence type="ECO:0000313" key="4">
    <source>
        <dbReference type="EMBL" id="MFD1782232.1"/>
    </source>
</evidence>
<dbReference type="SUPFAM" id="SSF75304">
    <property type="entry name" value="Amidase signature (AS) enzymes"/>
    <property type="match status" value="1"/>
</dbReference>
<evidence type="ECO:0000259" key="3">
    <source>
        <dbReference type="Pfam" id="PF01425"/>
    </source>
</evidence>
<dbReference type="InterPro" id="IPR023631">
    <property type="entry name" value="Amidase_dom"/>
</dbReference>
<dbReference type="EMBL" id="JBHUEY010000001">
    <property type="protein sequence ID" value="MFD1782232.1"/>
    <property type="molecule type" value="Genomic_DNA"/>
</dbReference>